<evidence type="ECO:0000313" key="3">
    <source>
        <dbReference type="EMBL" id="QDU25524.1"/>
    </source>
</evidence>
<dbReference type="Gene3D" id="2.120.10.30">
    <property type="entry name" value="TolB, C-terminal domain"/>
    <property type="match status" value="1"/>
</dbReference>
<dbReference type="GO" id="GO:0004341">
    <property type="term" value="F:gluconolactonase activity"/>
    <property type="evidence" value="ECO:0007669"/>
    <property type="project" value="UniProtKB-EC"/>
</dbReference>
<dbReference type="SUPFAM" id="SSF63829">
    <property type="entry name" value="Calcium-dependent phosphotriesterase"/>
    <property type="match status" value="1"/>
</dbReference>
<evidence type="ECO:0000259" key="2">
    <source>
        <dbReference type="Pfam" id="PF08450"/>
    </source>
</evidence>
<dbReference type="RefSeq" id="WP_145084608.1">
    <property type="nucleotide sequence ID" value="NZ_CP036274.1"/>
</dbReference>
<dbReference type="Pfam" id="PF08450">
    <property type="entry name" value="SGL"/>
    <property type="match status" value="1"/>
</dbReference>
<dbReference type="InterPro" id="IPR013658">
    <property type="entry name" value="SGL"/>
</dbReference>
<dbReference type="PROSITE" id="PS51257">
    <property type="entry name" value="PROKAR_LIPOPROTEIN"/>
    <property type="match status" value="1"/>
</dbReference>
<gene>
    <name evidence="3" type="primary">gnl_1</name>
    <name evidence="3" type="ORF">ETAA8_05930</name>
</gene>
<proteinExistence type="predicted"/>
<dbReference type="AlphaFoldDB" id="A0A517Y5K5"/>
<dbReference type="OrthoDB" id="272794at2"/>
<keyword evidence="4" id="KW-1185">Reference proteome</keyword>
<keyword evidence="1 3" id="KW-0378">Hydrolase</keyword>
<reference evidence="3 4" key="1">
    <citation type="submission" date="2019-02" db="EMBL/GenBank/DDBJ databases">
        <title>Deep-cultivation of Planctomycetes and their phenomic and genomic characterization uncovers novel biology.</title>
        <authorList>
            <person name="Wiegand S."/>
            <person name="Jogler M."/>
            <person name="Boedeker C."/>
            <person name="Pinto D."/>
            <person name="Vollmers J."/>
            <person name="Rivas-Marin E."/>
            <person name="Kohn T."/>
            <person name="Peeters S.H."/>
            <person name="Heuer A."/>
            <person name="Rast P."/>
            <person name="Oberbeckmann S."/>
            <person name="Bunk B."/>
            <person name="Jeske O."/>
            <person name="Meyerdierks A."/>
            <person name="Storesund J.E."/>
            <person name="Kallscheuer N."/>
            <person name="Luecker S."/>
            <person name="Lage O.M."/>
            <person name="Pohl T."/>
            <person name="Merkel B.J."/>
            <person name="Hornburger P."/>
            <person name="Mueller R.-W."/>
            <person name="Bruemmer F."/>
            <person name="Labrenz M."/>
            <person name="Spormann A.M."/>
            <person name="Op den Camp H."/>
            <person name="Overmann J."/>
            <person name="Amann R."/>
            <person name="Jetten M.S.M."/>
            <person name="Mascher T."/>
            <person name="Medema M.H."/>
            <person name="Devos D.P."/>
            <person name="Kaster A.-K."/>
            <person name="Ovreas L."/>
            <person name="Rohde M."/>
            <person name="Galperin M.Y."/>
            <person name="Jogler C."/>
        </authorList>
    </citation>
    <scope>NUCLEOTIDE SEQUENCE [LARGE SCALE GENOMIC DNA]</scope>
    <source>
        <strain evidence="3 4">ETA_A8</strain>
    </source>
</reference>
<dbReference type="InterPro" id="IPR051262">
    <property type="entry name" value="SMP-30/CGR1_Lactonase"/>
</dbReference>
<evidence type="ECO:0000256" key="1">
    <source>
        <dbReference type="ARBA" id="ARBA00022801"/>
    </source>
</evidence>
<accession>A0A517Y5K5</accession>
<evidence type="ECO:0000313" key="4">
    <source>
        <dbReference type="Proteomes" id="UP000315017"/>
    </source>
</evidence>
<dbReference type="EC" id="3.1.1.17" evidence="3"/>
<dbReference type="Proteomes" id="UP000315017">
    <property type="component" value="Chromosome"/>
</dbReference>
<dbReference type="PANTHER" id="PTHR47572:SF4">
    <property type="entry name" value="LACTONASE DRP35"/>
    <property type="match status" value="1"/>
</dbReference>
<organism evidence="3 4">
    <name type="scientific">Anatilimnocola aggregata</name>
    <dbReference type="NCBI Taxonomy" id="2528021"/>
    <lineage>
        <taxon>Bacteria</taxon>
        <taxon>Pseudomonadati</taxon>
        <taxon>Planctomycetota</taxon>
        <taxon>Planctomycetia</taxon>
        <taxon>Pirellulales</taxon>
        <taxon>Pirellulaceae</taxon>
        <taxon>Anatilimnocola</taxon>
    </lineage>
</organism>
<sequence>MRRRQFLQTAAAVSAGCLCHASLPTGQAAGVADQYAGLKTADYLGELTTLAKVVDRKVFTEGPCCDRAGNVYFTSTEVNKILKWDGKELTTFRENSGGANGLLFDQQGRLVACEGVAGRVTRTDLSTGGIEVLVDQFNGHPLGAPNDLCFDAKGRIYFTSRLPNLDPAKGNVNSVYRIDVDGKVAQVVHAPDIHMPNGIVISPDDKTLYLIEAHPQADFNRCILSFPLQADGTLGKGTRLIDFYPGRSGDGMAIDEQGNLYVAAGLHAPRKTSETLDTRPGIHVISPSGKLLAFVQTPEDTITNCRFGGADLKTLYITCGSLLLSLPTKIAGKASYRPEK</sequence>
<dbReference type="KEGG" id="aagg:ETAA8_05930"/>
<feature type="domain" description="SMP-30/Gluconolactonase/LRE-like region" evidence="2">
    <location>
        <begin position="59"/>
        <end position="319"/>
    </location>
</feature>
<dbReference type="EMBL" id="CP036274">
    <property type="protein sequence ID" value="QDU25524.1"/>
    <property type="molecule type" value="Genomic_DNA"/>
</dbReference>
<dbReference type="InterPro" id="IPR011042">
    <property type="entry name" value="6-blade_b-propeller_TolB-like"/>
</dbReference>
<dbReference type="PANTHER" id="PTHR47572">
    <property type="entry name" value="LIPOPROTEIN-RELATED"/>
    <property type="match status" value="1"/>
</dbReference>
<name>A0A517Y5K5_9BACT</name>
<protein>
    <submittedName>
        <fullName evidence="3">Gluconolactonase</fullName>
        <ecNumber evidence="3">3.1.1.17</ecNumber>
    </submittedName>
</protein>